<organism evidence="3 4">
    <name type="scientific">Companilactobacillus heilongjiangensis</name>
    <dbReference type="NCBI Taxonomy" id="1074467"/>
    <lineage>
        <taxon>Bacteria</taxon>
        <taxon>Bacillati</taxon>
        <taxon>Bacillota</taxon>
        <taxon>Bacilli</taxon>
        <taxon>Lactobacillales</taxon>
        <taxon>Lactobacillaceae</taxon>
        <taxon>Companilactobacillus</taxon>
    </lineage>
</organism>
<comment type="function">
    <text evidence="2">Antitoxin component of a type II toxin-antitoxin (TA) system.</text>
</comment>
<dbReference type="PANTHER" id="PTHR33713:SF6">
    <property type="entry name" value="ANTITOXIN YEFM"/>
    <property type="match status" value="1"/>
</dbReference>
<dbReference type="InterPro" id="IPR006442">
    <property type="entry name" value="Antitoxin_Phd/YefM"/>
</dbReference>
<evidence type="ECO:0000313" key="4">
    <source>
        <dbReference type="Proteomes" id="UP000061546"/>
    </source>
</evidence>
<protein>
    <recommendedName>
        <fullName evidence="2">Antitoxin</fullName>
    </recommendedName>
</protein>
<dbReference type="InterPro" id="IPR036165">
    <property type="entry name" value="YefM-like_sf"/>
</dbReference>
<proteinExistence type="inferred from homology"/>
<evidence type="ECO:0000256" key="1">
    <source>
        <dbReference type="ARBA" id="ARBA00009981"/>
    </source>
</evidence>
<dbReference type="AlphaFoldDB" id="A0A0K2LDK3"/>
<dbReference type="NCBIfam" id="TIGR01552">
    <property type="entry name" value="phd_fam"/>
    <property type="match status" value="1"/>
</dbReference>
<evidence type="ECO:0000313" key="3">
    <source>
        <dbReference type="EMBL" id="ALB29345.1"/>
    </source>
</evidence>
<sequence>MATTAVSISEIRKNLKKITDDVVDYDDHVIITKPQNRNVVLMSEKEFDSWKETLYLLGTEANRKELDESIKQVKEGHIKTLSKEEWDKMSHEN</sequence>
<reference evidence="3 4" key="1">
    <citation type="submission" date="2015-08" db="EMBL/GenBank/DDBJ databases">
        <title>Genomic sequence of Lactobacillus heilongjiangensis DSM 28069, isolated from Chinese traditional pickle.</title>
        <authorList>
            <person name="Jiang X."/>
            <person name="Zheng B."/>
            <person name="Cheng H."/>
        </authorList>
    </citation>
    <scope>NUCLEOTIDE SEQUENCE [LARGE SCALE GENOMIC DNA]</scope>
    <source>
        <strain evidence="3 4">DSM 28069</strain>
    </source>
</reference>
<dbReference type="STRING" id="1074467.JP39_08245"/>
<dbReference type="PANTHER" id="PTHR33713">
    <property type="entry name" value="ANTITOXIN YAFN-RELATED"/>
    <property type="match status" value="1"/>
</dbReference>
<dbReference type="RefSeq" id="WP_041500550.1">
    <property type="nucleotide sequence ID" value="NZ_BJDV01000002.1"/>
</dbReference>
<dbReference type="Gene3D" id="3.40.1620.10">
    <property type="entry name" value="YefM-like domain"/>
    <property type="match status" value="1"/>
</dbReference>
<dbReference type="Proteomes" id="UP000061546">
    <property type="component" value="Chromosome"/>
</dbReference>
<accession>A0A0K2LDK3</accession>
<comment type="similarity">
    <text evidence="1 2">Belongs to the phD/YefM antitoxin family.</text>
</comment>
<dbReference type="Gene3D" id="6.10.250.330">
    <property type="match status" value="1"/>
</dbReference>
<keyword evidence="4" id="KW-1185">Reference proteome</keyword>
<gene>
    <name evidence="3" type="ORF">JP39_08245</name>
</gene>
<dbReference type="KEGG" id="lhi:JP39_08245"/>
<dbReference type="OrthoDB" id="2321886at2"/>
<name>A0A0K2LDK3_9LACO</name>
<dbReference type="InterPro" id="IPR051405">
    <property type="entry name" value="phD/YefM_antitoxin"/>
</dbReference>
<dbReference type="Pfam" id="PF02604">
    <property type="entry name" value="PhdYeFM_antitox"/>
    <property type="match status" value="1"/>
</dbReference>
<dbReference type="SUPFAM" id="SSF143120">
    <property type="entry name" value="YefM-like"/>
    <property type="match status" value="1"/>
</dbReference>
<evidence type="ECO:0000256" key="2">
    <source>
        <dbReference type="RuleBase" id="RU362080"/>
    </source>
</evidence>
<dbReference type="EMBL" id="CP012559">
    <property type="protein sequence ID" value="ALB29345.1"/>
    <property type="molecule type" value="Genomic_DNA"/>
</dbReference>